<organism evidence="1 2">
    <name type="scientific">Eumeta variegata</name>
    <name type="common">Bagworm moth</name>
    <name type="synonym">Eumeta japonica</name>
    <dbReference type="NCBI Taxonomy" id="151549"/>
    <lineage>
        <taxon>Eukaryota</taxon>
        <taxon>Metazoa</taxon>
        <taxon>Ecdysozoa</taxon>
        <taxon>Arthropoda</taxon>
        <taxon>Hexapoda</taxon>
        <taxon>Insecta</taxon>
        <taxon>Pterygota</taxon>
        <taxon>Neoptera</taxon>
        <taxon>Endopterygota</taxon>
        <taxon>Lepidoptera</taxon>
        <taxon>Glossata</taxon>
        <taxon>Ditrysia</taxon>
        <taxon>Tineoidea</taxon>
        <taxon>Psychidae</taxon>
        <taxon>Oiketicinae</taxon>
        <taxon>Eumeta</taxon>
    </lineage>
</organism>
<name>A0A4C1U376_EUMVA</name>
<gene>
    <name evidence="1" type="ORF">EVAR_14476_1</name>
</gene>
<sequence length="207" mass="22569">MCAVFLRRRGSVKTIKLRGQKTVTGAWCTQHCSPEVLQTLRIRDSMPKPPLIPVARLALLTSGLSHATGLSIIKIHPRFMFESRSPAEGSVSFDKQSNTDRTETNVRTFLKRLARRGKSRFGCELPLSAIHYPLSAIRYPLSVAVHGPTSAVGPRPERAAGVQSHAPAFKQVNAESAPAQYNTTAGAVALLYSWNQICAVPYTESSA</sequence>
<dbReference type="EMBL" id="BGZK01000122">
    <property type="protein sequence ID" value="GBP20751.1"/>
    <property type="molecule type" value="Genomic_DNA"/>
</dbReference>
<keyword evidence="2" id="KW-1185">Reference proteome</keyword>
<evidence type="ECO:0000313" key="1">
    <source>
        <dbReference type="EMBL" id="GBP20751.1"/>
    </source>
</evidence>
<dbReference type="Proteomes" id="UP000299102">
    <property type="component" value="Unassembled WGS sequence"/>
</dbReference>
<accession>A0A4C1U376</accession>
<proteinExistence type="predicted"/>
<dbReference type="AlphaFoldDB" id="A0A4C1U376"/>
<reference evidence="1 2" key="1">
    <citation type="journal article" date="2019" name="Commun. Biol.">
        <title>The bagworm genome reveals a unique fibroin gene that provides high tensile strength.</title>
        <authorList>
            <person name="Kono N."/>
            <person name="Nakamura H."/>
            <person name="Ohtoshi R."/>
            <person name="Tomita M."/>
            <person name="Numata K."/>
            <person name="Arakawa K."/>
        </authorList>
    </citation>
    <scope>NUCLEOTIDE SEQUENCE [LARGE SCALE GENOMIC DNA]</scope>
</reference>
<evidence type="ECO:0000313" key="2">
    <source>
        <dbReference type="Proteomes" id="UP000299102"/>
    </source>
</evidence>
<protein>
    <submittedName>
        <fullName evidence="1">Uncharacterized protein</fullName>
    </submittedName>
</protein>
<comment type="caution">
    <text evidence="1">The sequence shown here is derived from an EMBL/GenBank/DDBJ whole genome shotgun (WGS) entry which is preliminary data.</text>
</comment>